<dbReference type="PROSITE" id="PS50010">
    <property type="entry name" value="DH_2"/>
    <property type="match status" value="1"/>
</dbReference>
<feature type="domain" description="Phorbol-ester/DAG-type" evidence="15">
    <location>
        <begin position="442"/>
        <end position="492"/>
    </location>
</feature>
<dbReference type="SMART" id="SM00325">
    <property type="entry name" value="RhoGEF"/>
    <property type="match status" value="1"/>
</dbReference>
<dbReference type="Gene3D" id="3.30.60.20">
    <property type="match status" value="1"/>
</dbReference>
<dbReference type="PRINTS" id="PR00452">
    <property type="entry name" value="SH3DOMAIN"/>
</dbReference>
<evidence type="ECO:0000259" key="12">
    <source>
        <dbReference type="PROSITE" id="PS50002"/>
    </source>
</evidence>
<dbReference type="InterPro" id="IPR055251">
    <property type="entry name" value="SOS1_NGEF_PH"/>
</dbReference>
<dbReference type="InterPro" id="IPR001849">
    <property type="entry name" value="PH_domain"/>
</dbReference>
<dbReference type="InterPro" id="IPR036860">
    <property type="entry name" value="SH2_dom_sf"/>
</dbReference>
<dbReference type="PRINTS" id="PR00401">
    <property type="entry name" value="SH2DOMAIN"/>
</dbReference>
<evidence type="ECO:0000256" key="2">
    <source>
        <dbReference type="ARBA" id="ARBA00022553"/>
    </source>
</evidence>
<keyword evidence="5" id="KW-0677">Repeat</keyword>
<dbReference type="PROSITE" id="PS50081">
    <property type="entry name" value="ZF_DAG_PE_2"/>
    <property type="match status" value="1"/>
</dbReference>
<dbReference type="PROSITE" id="PS50002">
    <property type="entry name" value="SH3"/>
    <property type="match status" value="1"/>
</dbReference>
<evidence type="ECO:0000259" key="13">
    <source>
        <dbReference type="PROSITE" id="PS50003"/>
    </source>
</evidence>
<keyword evidence="4" id="KW-0479">Metal-binding</keyword>
<keyword evidence="3" id="KW-0344">Guanine-nucleotide releasing factor</keyword>
<evidence type="ECO:0000256" key="8">
    <source>
        <dbReference type="PROSITE-ProRule" id="PRU00191"/>
    </source>
</evidence>
<feature type="domain" description="SH2" evidence="11">
    <location>
        <begin position="579"/>
        <end position="674"/>
    </location>
</feature>
<dbReference type="AlphaFoldDB" id="A0A0K2VET0"/>
<dbReference type="InterPro" id="IPR002219">
    <property type="entry name" value="PKC_DAG/PE"/>
</dbReference>
<evidence type="ECO:0000256" key="1">
    <source>
        <dbReference type="ARBA" id="ARBA00022443"/>
    </source>
</evidence>
<dbReference type="SUPFAM" id="SSF55550">
    <property type="entry name" value="SH2 domain"/>
    <property type="match status" value="1"/>
</dbReference>
<dbReference type="InterPro" id="IPR011993">
    <property type="entry name" value="PH-like_dom_sf"/>
</dbReference>
<evidence type="ECO:0000256" key="9">
    <source>
        <dbReference type="PROSITE-ProRule" id="PRU00192"/>
    </source>
</evidence>
<keyword evidence="7 8" id="KW-0727">SH2 domain</keyword>
<dbReference type="SMART" id="SM00109">
    <property type="entry name" value="C1"/>
    <property type="match status" value="1"/>
</dbReference>
<dbReference type="Gene3D" id="3.30.505.10">
    <property type="entry name" value="SH2 domain"/>
    <property type="match status" value="1"/>
</dbReference>
<organism evidence="16">
    <name type="scientific">Lepeophtheirus salmonis</name>
    <name type="common">Salmon louse</name>
    <name type="synonym">Caligus salmonis</name>
    <dbReference type="NCBI Taxonomy" id="72036"/>
    <lineage>
        <taxon>Eukaryota</taxon>
        <taxon>Metazoa</taxon>
        <taxon>Ecdysozoa</taxon>
        <taxon>Arthropoda</taxon>
        <taxon>Crustacea</taxon>
        <taxon>Multicrustacea</taxon>
        <taxon>Hexanauplia</taxon>
        <taxon>Copepoda</taxon>
        <taxon>Siphonostomatoida</taxon>
        <taxon>Caligidae</taxon>
        <taxon>Lepeophtheirus</taxon>
    </lineage>
</organism>
<dbReference type="Gene3D" id="1.20.900.10">
    <property type="entry name" value="Dbl homology (DH) domain"/>
    <property type="match status" value="1"/>
</dbReference>
<name>A0A0K2VET0_LEPSM</name>
<keyword evidence="6" id="KW-0862">Zinc</keyword>
<evidence type="ECO:0000259" key="14">
    <source>
        <dbReference type="PROSITE" id="PS50010"/>
    </source>
</evidence>
<dbReference type="SMART" id="SM00252">
    <property type="entry name" value="SH2"/>
    <property type="match status" value="1"/>
</dbReference>
<feature type="compositionally biased region" description="Pro residues" evidence="10">
    <location>
        <begin position="540"/>
        <end position="551"/>
    </location>
</feature>
<dbReference type="InterPro" id="IPR035899">
    <property type="entry name" value="DBL_dom_sf"/>
</dbReference>
<dbReference type="SMART" id="SM00326">
    <property type="entry name" value="SH3"/>
    <property type="match status" value="1"/>
</dbReference>
<dbReference type="CDD" id="cd00160">
    <property type="entry name" value="RhoGEF"/>
    <property type="match status" value="1"/>
</dbReference>
<feature type="domain" description="SH3" evidence="12">
    <location>
        <begin position="675"/>
        <end position="740"/>
    </location>
</feature>
<dbReference type="CDD" id="cd01223">
    <property type="entry name" value="PH_Vav"/>
    <property type="match status" value="1"/>
</dbReference>
<dbReference type="SUPFAM" id="SSF50729">
    <property type="entry name" value="PH domain-like"/>
    <property type="match status" value="1"/>
</dbReference>
<evidence type="ECO:0000259" key="15">
    <source>
        <dbReference type="PROSITE" id="PS50081"/>
    </source>
</evidence>
<dbReference type="GO" id="GO:0046872">
    <property type="term" value="F:metal ion binding"/>
    <property type="evidence" value="ECO:0007669"/>
    <property type="project" value="UniProtKB-KW"/>
</dbReference>
<evidence type="ECO:0000256" key="6">
    <source>
        <dbReference type="ARBA" id="ARBA00022833"/>
    </source>
</evidence>
<dbReference type="Pfam" id="PF00621">
    <property type="entry name" value="RhoGEF"/>
    <property type="match status" value="1"/>
</dbReference>
<dbReference type="Pfam" id="PF22697">
    <property type="entry name" value="SOS1_NGEF_PH"/>
    <property type="match status" value="1"/>
</dbReference>
<keyword evidence="1 9" id="KW-0728">SH3 domain</keyword>
<dbReference type="PROSITE" id="PS50001">
    <property type="entry name" value="SH2"/>
    <property type="match status" value="1"/>
</dbReference>
<dbReference type="SUPFAM" id="SSF48065">
    <property type="entry name" value="DBL homology domain (DH-domain)"/>
    <property type="match status" value="1"/>
</dbReference>
<dbReference type="InterPro" id="IPR037832">
    <property type="entry name" value="PH_Vav"/>
</dbReference>
<feature type="domain" description="DH" evidence="14">
    <location>
        <begin position="109"/>
        <end position="287"/>
    </location>
</feature>
<dbReference type="EMBL" id="HACA01031336">
    <property type="protein sequence ID" value="CDW48697.1"/>
    <property type="molecule type" value="Transcribed_RNA"/>
</dbReference>
<evidence type="ECO:0000256" key="10">
    <source>
        <dbReference type="SAM" id="MobiDB-lite"/>
    </source>
</evidence>
<dbReference type="GO" id="GO:0048468">
    <property type="term" value="P:cell development"/>
    <property type="evidence" value="ECO:0007669"/>
    <property type="project" value="UniProtKB-ARBA"/>
</dbReference>
<dbReference type="SMART" id="SM00233">
    <property type="entry name" value="PH"/>
    <property type="match status" value="1"/>
</dbReference>
<sequence length="743" mass="85392">DDFSDFARVLYTLSILSKSLKALEKDPLGFAQTAVCPSSSYEEEQIYRTLEDIINEDKYQEFYFKHHGAAGKSHYYSGEDDKEEGIYQDLCSLQSLKIRAELNIQPKEKRDYCIKEIIETESNYVDVLNMLRKNFIKTITKMRDTDKKIIFMNIIELGDTHAGFYQNLCDVIRGKSCKKIGEVFLEYKTRFLKYGEYCSCLPKSQDVLDNVMKDESVREEIALYEKSVKDGKFRLRDLLAVPMQRILKYHLLLKGLLDTTKPTHEEYRIIQQAYESMLDVSDYINEVKRDSEQLHIIKEIEASINDWNMPDGYELKDYGRLRKDGELKVHSHDSHAGKTKLRFVFIFDKVMLMCKPARGDHYSYKDSLKLADYKVQDERPPMSTKSRDSSNRWAHSFLLVHNKSLNAYTLTARTEEDKNKWIQAVREALDNIYPLQLTIPNNHRALMTTLERPANCEVCYKLLKGLFYQGYHCEKCGKFMHKSCLTQSGNKCGIGPPLLPPRPVSVQLPKSLQRIASASSTEDSVSLVFPRQSSTNSLRIPPPPPSVPPPSCTSSVSSLVSMSGNNKDYINTQMEDHPWYVDDVDRDLANLKLADYPTSTFLVRRRAQGGFALSVKTSEGDVKHMKILSNSDDETYFLSDQITFRSIVELVNFYSRNSLKESFHGLNLKLRFPVGELSIVVALYDFEPSPEGPEENNKLALKKGQRVIVIDKNSTQLWWTAFDGNATGYIPKNYVSEHLDDDH</sequence>
<dbReference type="Pfam" id="PF00017">
    <property type="entry name" value="SH2"/>
    <property type="match status" value="1"/>
</dbReference>
<dbReference type="OrthoDB" id="5340910at2759"/>
<accession>A0A0K2VET0</accession>
<evidence type="ECO:0000256" key="5">
    <source>
        <dbReference type="ARBA" id="ARBA00022737"/>
    </source>
</evidence>
<dbReference type="GO" id="GO:0005085">
    <property type="term" value="F:guanyl-nucleotide exchange factor activity"/>
    <property type="evidence" value="ECO:0007669"/>
    <property type="project" value="UniProtKB-KW"/>
</dbReference>
<dbReference type="CDD" id="cd20810">
    <property type="entry name" value="C1_VAV"/>
    <property type="match status" value="1"/>
</dbReference>
<reference evidence="16" key="1">
    <citation type="submission" date="2014-05" db="EMBL/GenBank/DDBJ databases">
        <authorList>
            <person name="Chronopoulou M."/>
        </authorList>
    </citation>
    <scope>NUCLEOTIDE SEQUENCE</scope>
    <source>
        <tissue evidence="16">Whole organism</tissue>
    </source>
</reference>
<evidence type="ECO:0000256" key="7">
    <source>
        <dbReference type="ARBA" id="ARBA00022999"/>
    </source>
</evidence>
<dbReference type="Pfam" id="PF00018">
    <property type="entry name" value="SH3_1"/>
    <property type="match status" value="1"/>
</dbReference>
<dbReference type="PANTHER" id="PTHR45818:SF3">
    <property type="entry name" value="PROTEIN VAV"/>
    <property type="match status" value="1"/>
</dbReference>
<protein>
    <submittedName>
        <fullName evidence="16">Protein vavlike [Acyrthosiphon pisum]</fullName>
    </submittedName>
</protein>
<feature type="domain" description="PH" evidence="13">
    <location>
        <begin position="320"/>
        <end position="430"/>
    </location>
</feature>
<dbReference type="Gene3D" id="2.30.29.30">
    <property type="entry name" value="Pleckstrin-homology domain (PH domain)/Phosphotyrosine-binding domain (PTB)"/>
    <property type="match status" value="1"/>
</dbReference>
<evidence type="ECO:0000256" key="3">
    <source>
        <dbReference type="ARBA" id="ARBA00022658"/>
    </source>
</evidence>
<dbReference type="Gene3D" id="2.30.30.40">
    <property type="entry name" value="SH3 Domains"/>
    <property type="match status" value="1"/>
</dbReference>
<dbReference type="PANTHER" id="PTHR45818">
    <property type="entry name" value="PROTEIN VAV"/>
    <property type="match status" value="1"/>
</dbReference>
<dbReference type="GO" id="GO:0016477">
    <property type="term" value="P:cell migration"/>
    <property type="evidence" value="ECO:0007669"/>
    <property type="project" value="TreeGrafter"/>
</dbReference>
<dbReference type="InterPro" id="IPR000980">
    <property type="entry name" value="SH2"/>
</dbReference>
<keyword evidence="2" id="KW-0597">Phosphoprotein</keyword>
<dbReference type="InterPro" id="IPR001452">
    <property type="entry name" value="SH3_domain"/>
</dbReference>
<dbReference type="PROSITE" id="PS50003">
    <property type="entry name" value="PH_DOMAIN"/>
    <property type="match status" value="1"/>
</dbReference>
<evidence type="ECO:0000259" key="11">
    <source>
        <dbReference type="PROSITE" id="PS50001"/>
    </source>
</evidence>
<feature type="non-terminal residue" evidence="16">
    <location>
        <position position="1"/>
    </location>
</feature>
<proteinExistence type="predicted"/>
<dbReference type="GO" id="GO:0005737">
    <property type="term" value="C:cytoplasm"/>
    <property type="evidence" value="ECO:0007669"/>
    <property type="project" value="TreeGrafter"/>
</dbReference>
<dbReference type="InterPro" id="IPR000219">
    <property type="entry name" value="DH_dom"/>
</dbReference>
<feature type="region of interest" description="Disordered" evidence="10">
    <location>
        <begin position="531"/>
        <end position="557"/>
    </location>
</feature>
<evidence type="ECO:0000256" key="4">
    <source>
        <dbReference type="ARBA" id="ARBA00022723"/>
    </source>
</evidence>
<evidence type="ECO:0000313" key="16">
    <source>
        <dbReference type="EMBL" id="CDW48697.1"/>
    </source>
</evidence>
<dbReference type="Pfam" id="PF00130">
    <property type="entry name" value="C1_1"/>
    <property type="match status" value="1"/>
</dbReference>